<keyword evidence="4" id="KW-1185">Reference proteome</keyword>
<gene>
    <name evidence="3" type="ORF">NX801_11490</name>
</gene>
<reference evidence="3" key="1">
    <citation type="submission" date="2022-08" db="EMBL/GenBank/DDBJ databases">
        <authorList>
            <person name="Somphong A."/>
            <person name="Phongsopitanun W."/>
        </authorList>
    </citation>
    <scope>NUCLEOTIDE SEQUENCE</scope>
    <source>
        <strain evidence="3">LP05-1</strain>
    </source>
</reference>
<dbReference type="InterPro" id="IPR018535">
    <property type="entry name" value="DUF1996"/>
</dbReference>
<feature type="compositionally biased region" description="Gly residues" evidence="1">
    <location>
        <begin position="197"/>
        <end position="220"/>
    </location>
</feature>
<dbReference type="Proteomes" id="UP001431313">
    <property type="component" value="Unassembled WGS sequence"/>
</dbReference>
<dbReference type="PANTHER" id="PTHR43662">
    <property type="match status" value="1"/>
</dbReference>
<accession>A0ABT2CGP2</accession>
<feature type="compositionally biased region" description="Polar residues" evidence="1">
    <location>
        <begin position="243"/>
        <end position="258"/>
    </location>
</feature>
<feature type="region of interest" description="Disordered" evidence="1">
    <location>
        <begin position="167"/>
        <end position="267"/>
    </location>
</feature>
<evidence type="ECO:0000259" key="2">
    <source>
        <dbReference type="Pfam" id="PF09362"/>
    </source>
</evidence>
<evidence type="ECO:0000256" key="1">
    <source>
        <dbReference type="SAM" id="MobiDB-lite"/>
    </source>
</evidence>
<evidence type="ECO:0000313" key="3">
    <source>
        <dbReference type="EMBL" id="MCS0636272.1"/>
    </source>
</evidence>
<dbReference type="PANTHER" id="PTHR43662:SF3">
    <property type="entry name" value="DOMAIN PROTEIN, PUTATIVE (AFU_ORTHOLOGUE AFUA_6G11970)-RELATED"/>
    <property type="match status" value="1"/>
</dbReference>
<sequence length="514" mass="54618">MGRTRKRSKLANRAIAASAALVLGGGGLLAANFYASAGEGRFGGGPQEQRTVNTATRISTIDCPEVANGLPDVPEGARPEVDRELAAMDTQITEAYQRFADRREQVQRDRAFAESAVLDPLKDKRRAAIERIAVAIGRNAGRPQGLESLAPCTLRADDDGIETAEAAETKGRNGQNGFPGGGNGGGDNRGGTRDNGNGNGNGNNQNGNGGNGGRGAGQAGNGPVASDFADIRSVRPNARKPRQLQNASRGTFTSSCGRNENGKFNPDNVIVAPGVSNGAHHMHDYVGNQANDAFASDDDLARGETTCRNQGDRSTYYWPVLRLQNGRNDQDANADGGGRDQNVGEILTPSQVTLNFVGSPVSRVTAMPKFLRIITGDAKAFTNGDANANASWSCTGFENRQLKAKYPVCPQGSQVVRSFSFQSCWDGRNTDSANHRTHVAFAGRDGRCPAGFRAIPQLVQRIVYDVPAGATFAVDSFPEQLHKPVTDHGDFINVFSNGLMRQVVNCVNTGRRCA</sequence>
<feature type="compositionally biased region" description="Gly residues" evidence="1">
    <location>
        <begin position="177"/>
        <end position="189"/>
    </location>
</feature>
<dbReference type="RefSeq" id="WP_258787320.1">
    <property type="nucleotide sequence ID" value="NZ_JANUGQ010000008.1"/>
</dbReference>
<dbReference type="EMBL" id="JANUGQ010000008">
    <property type="protein sequence ID" value="MCS0636272.1"/>
    <property type="molecule type" value="Genomic_DNA"/>
</dbReference>
<proteinExistence type="predicted"/>
<name>A0ABT2CGP2_9ACTN</name>
<organism evidence="3 4">
    <name type="scientific">Streptomyces pyxinae</name>
    <dbReference type="NCBI Taxonomy" id="2970734"/>
    <lineage>
        <taxon>Bacteria</taxon>
        <taxon>Bacillati</taxon>
        <taxon>Actinomycetota</taxon>
        <taxon>Actinomycetes</taxon>
        <taxon>Kitasatosporales</taxon>
        <taxon>Streptomycetaceae</taxon>
        <taxon>Streptomyces</taxon>
    </lineage>
</organism>
<evidence type="ECO:0000313" key="4">
    <source>
        <dbReference type="Proteomes" id="UP001431313"/>
    </source>
</evidence>
<feature type="domain" description="DUF1996" evidence="2">
    <location>
        <begin position="270"/>
        <end position="493"/>
    </location>
</feature>
<protein>
    <submittedName>
        <fullName evidence="3">DUF1996 domain-containing protein</fullName>
    </submittedName>
</protein>
<comment type="caution">
    <text evidence="3">The sequence shown here is derived from an EMBL/GenBank/DDBJ whole genome shotgun (WGS) entry which is preliminary data.</text>
</comment>
<dbReference type="Pfam" id="PF09362">
    <property type="entry name" value="DUF1996"/>
    <property type="match status" value="1"/>
</dbReference>